<evidence type="ECO:0000313" key="2">
    <source>
        <dbReference type="Proteomes" id="UP000827976"/>
    </source>
</evidence>
<accession>A0ACB7VVE5</accession>
<protein>
    <submittedName>
        <fullName evidence="1">Germin protein</fullName>
    </submittedName>
</protein>
<keyword evidence="2" id="KW-1185">Reference proteome</keyword>
<proteinExistence type="predicted"/>
<reference evidence="2" key="1">
    <citation type="journal article" date="2022" name="Nat. Commun.">
        <title>Chromosome evolution and the genetic basis of agronomically important traits in greater yam.</title>
        <authorList>
            <person name="Bredeson J.V."/>
            <person name="Lyons J.B."/>
            <person name="Oniyinde I.O."/>
            <person name="Okereke N.R."/>
            <person name="Kolade O."/>
            <person name="Nnabue I."/>
            <person name="Nwadili C.O."/>
            <person name="Hribova E."/>
            <person name="Parker M."/>
            <person name="Nwogha J."/>
            <person name="Shu S."/>
            <person name="Carlson J."/>
            <person name="Kariba R."/>
            <person name="Muthemba S."/>
            <person name="Knop K."/>
            <person name="Barton G.J."/>
            <person name="Sherwood A.V."/>
            <person name="Lopez-Montes A."/>
            <person name="Asiedu R."/>
            <person name="Jamnadass R."/>
            <person name="Muchugi A."/>
            <person name="Goodstein D."/>
            <person name="Egesi C.N."/>
            <person name="Featherston J."/>
            <person name="Asfaw A."/>
            <person name="Simpson G.G."/>
            <person name="Dolezel J."/>
            <person name="Hendre P.S."/>
            <person name="Van Deynze A."/>
            <person name="Kumar P.L."/>
            <person name="Obidiegwu J.E."/>
            <person name="Bhattacharjee R."/>
            <person name="Rokhsar D.S."/>
        </authorList>
    </citation>
    <scope>NUCLEOTIDE SEQUENCE [LARGE SCALE GENOMIC DNA]</scope>
    <source>
        <strain evidence="2">cv. TDa95/00328</strain>
    </source>
</reference>
<dbReference type="Proteomes" id="UP000827976">
    <property type="component" value="Chromosome 6"/>
</dbReference>
<organism evidence="1 2">
    <name type="scientific">Dioscorea alata</name>
    <name type="common">Purple yam</name>
    <dbReference type="NCBI Taxonomy" id="55571"/>
    <lineage>
        <taxon>Eukaryota</taxon>
        <taxon>Viridiplantae</taxon>
        <taxon>Streptophyta</taxon>
        <taxon>Embryophyta</taxon>
        <taxon>Tracheophyta</taxon>
        <taxon>Spermatophyta</taxon>
        <taxon>Magnoliopsida</taxon>
        <taxon>Liliopsida</taxon>
        <taxon>Dioscoreales</taxon>
        <taxon>Dioscoreaceae</taxon>
        <taxon>Dioscorea</taxon>
    </lineage>
</organism>
<comment type="caution">
    <text evidence="1">The sequence shown here is derived from an EMBL/GenBank/DDBJ whole genome shotgun (WGS) entry which is preliminary data.</text>
</comment>
<sequence length="207" mass="22333">MDSMNTAFVVLNLLTTLLMINGGYAADPDLVKDFIPPSGNFDVSFFTFTAFRKVLFGAPIANGSPFKVTKASELEFAALKGQSVSYATLQYAPRGINPAHIHPRSAELLLVLEGKLKVGFVDSSNKLFTKILKVGDVFLFPKGLVHFQFNKDSKNPAVAVSAFGSSNASTVSLPSTLFASGIDRDLLTKSFKTDEETIQELITANMG</sequence>
<gene>
    <name evidence="1" type="ORF">IHE45_06G006700</name>
</gene>
<dbReference type="EMBL" id="CM037016">
    <property type="protein sequence ID" value="KAH7678593.1"/>
    <property type="molecule type" value="Genomic_DNA"/>
</dbReference>
<name>A0ACB7VVE5_DIOAL</name>
<evidence type="ECO:0000313" key="1">
    <source>
        <dbReference type="EMBL" id="KAH7678593.1"/>
    </source>
</evidence>